<reference evidence="1" key="1">
    <citation type="submission" date="2020-11" db="EMBL/GenBank/DDBJ databases">
        <authorList>
            <person name="Davenport K.M."/>
            <person name="Bickhart D.M."/>
            <person name="Smith T.P.L."/>
            <person name="Murdoch B.M."/>
            <person name="Rosen B.D."/>
        </authorList>
    </citation>
    <scope>NUCLEOTIDE SEQUENCE [LARGE SCALE GENOMIC DNA]</scope>
    <source>
        <strain evidence="1">OAR_USU_Benz2616</strain>
    </source>
</reference>
<proteinExistence type="predicted"/>
<organism evidence="1">
    <name type="scientific">Ovis aries</name>
    <name type="common">Sheep</name>
    <dbReference type="NCBI Taxonomy" id="9940"/>
    <lineage>
        <taxon>Eukaryota</taxon>
        <taxon>Metazoa</taxon>
        <taxon>Chordata</taxon>
        <taxon>Craniata</taxon>
        <taxon>Vertebrata</taxon>
        <taxon>Euteleostomi</taxon>
        <taxon>Mammalia</taxon>
        <taxon>Eutheria</taxon>
        <taxon>Laurasiatheria</taxon>
        <taxon>Artiodactyla</taxon>
        <taxon>Ruminantia</taxon>
        <taxon>Pecora</taxon>
        <taxon>Bovidae</taxon>
        <taxon>Caprinae</taxon>
        <taxon>Ovis</taxon>
    </lineage>
</organism>
<reference evidence="1" key="3">
    <citation type="submission" date="2025-09" db="UniProtKB">
        <authorList>
            <consortium name="Ensembl"/>
        </authorList>
    </citation>
    <scope>IDENTIFICATION</scope>
</reference>
<accession>A0AC11CMI9</accession>
<sequence>MASPGVLQSGSGSLGLLVWLLALQPWLSEAVVGGDGEQGRAALPSPSPPTLGGGREDPGARRWKLPPPGAPGTSGAPESRMTSVAPNLVAFTLKDSDSYKAMTPSQAPGETPKPLFPSACGRRTSRIVGGRPAAEKKWPWQVSLQVNQRHICGGSLIASRWVLTAAHCIFGHVEYTVKMGDTQLQHTSTRAVTVPVKDIVIHQYFNPVGLIENDIALALLAFPVNFSASIQPVCLPEKAFMVQAGTECWVTGWGKVNEEDESKDATVELQEAELNILRYETCNEVLSEKLESHFDVVKEGAVCATSSRGKDACQGDSGGPLVCEFNNSWVQVGIVSWGVGCGRRGYPGVYTEVSFYKDWIIARVSKASHTDSMGYFSLTLCLVLPWSILLTP</sequence>
<reference evidence="1" key="2">
    <citation type="submission" date="2025-08" db="UniProtKB">
        <authorList>
            <consortium name="Ensembl"/>
        </authorList>
    </citation>
    <scope>IDENTIFICATION</scope>
</reference>
<name>A0AC11CMI9_SHEEP</name>
<dbReference type="Ensembl" id="ENSOART00020038970.2">
    <property type="protein sequence ID" value="ENSOARP00020032284.2"/>
    <property type="gene ID" value="ENSOARG00020024887.2"/>
</dbReference>
<protein>
    <submittedName>
        <fullName evidence="1">Uncharacterized protein</fullName>
    </submittedName>
</protein>
<evidence type="ECO:0000313" key="1">
    <source>
        <dbReference type="Ensembl" id="ENSOARP00020032284.2"/>
    </source>
</evidence>